<evidence type="ECO:0000256" key="9">
    <source>
        <dbReference type="ARBA" id="ARBA00023136"/>
    </source>
</evidence>
<evidence type="ECO:0000256" key="2">
    <source>
        <dbReference type="ARBA" id="ARBA00021200"/>
    </source>
</evidence>
<keyword evidence="4" id="KW-1003">Cell membrane</keyword>
<feature type="transmembrane region" description="Helical" evidence="10">
    <location>
        <begin position="338"/>
        <end position="357"/>
    </location>
</feature>
<dbReference type="GO" id="GO:0015031">
    <property type="term" value="P:protein transport"/>
    <property type="evidence" value="ECO:0007669"/>
    <property type="project" value="UniProtKB-KW"/>
</dbReference>
<evidence type="ECO:0000256" key="11">
    <source>
        <dbReference type="SAM" id="SignalP"/>
    </source>
</evidence>
<dbReference type="Pfam" id="PF14828">
    <property type="entry name" value="Amnionless"/>
    <property type="match status" value="1"/>
</dbReference>
<evidence type="ECO:0000256" key="10">
    <source>
        <dbReference type="SAM" id="Phobius"/>
    </source>
</evidence>
<keyword evidence="13" id="KW-1185">Reference proteome</keyword>
<accession>A0A8S4S8Y5</accession>
<gene>
    <name evidence="12" type="primary">jg6203</name>
    <name evidence="12" type="ORF">PAEG_LOCUS21748</name>
</gene>
<comment type="subcellular location">
    <subcellularLocation>
        <location evidence="1">Cell membrane</location>
        <topology evidence="1">Single-pass type I membrane protein</topology>
    </subcellularLocation>
</comment>
<evidence type="ECO:0000256" key="4">
    <source>
        <dbReference type="ARBA" id="ARBA00022475"/>
    </source>
</evidence>
<keyword evidence="6 11" id="KW-0732">Signal</keyword>
<evidence type="ECO:0000256" key="7">
    <source>
        <dbReference type="ARBA" id="ARBA00022927"/>
    </source>
</evidence>
<proteinExistence type="predicted"/>
<keyword evidence="3" id="KW-0813">Transport</keyword>
<evidence type="ECO:0000313" key="12">
    <source>
        <dbReference type="EMBL" id="CAH2248412.1"/>
    </source>
</evidence>
<name>A0A8S4S8Y5_9NEOP</name>
<dbReference type="OrthoDB" id="10067964at2759"/>
<organism evidence="12 13">
    <name type="scientific">Pararge aegeria aegeria</name>
    <dbReference type="NCBI Taxonomy" id="348720"/>
    <lineage>
        <taxon>Eukaryota</taxon>
        <taxon>Metazoa</taxon>
        <taxon>Ecdysozoa</taxon>
        <taxon>Arthropoda</taxon>
        <taxon>Hexapoda</taxon>
        <taxon>Insecta</taxon>
        <taxon>Pterygota</taxon>
        <taxon>Neoptera</taxon>
        <taxon>Endopterygota</taxon>
        <taxon>Lepidoptera</taxon>
        <taxon>Glossata</taxon>
        <taxon>Ditrysia</taxon>
        <taxon>Papilionoidea</taxon>
        <taxon>Nymphalidae</taxon>
        <taxon>Satyrinae</taxon>
        <taxon>Satyrini</taxon>
        <taxon>Parargina</taxon>
        <taxon>Pararge</taxon>
    </lineage>
</organism>
<dbReference type="Proteomes" id="UP000838756">
    <property type="component" value="Unassembled WGS sequence"/>
</dbReference>
<evidence type="ECO:0000256" key="3">
    <source>
        <dbReference type="ARBA" id="ARBA00022448"/>
    </source>
</evidence>
<dbReference type="InterPro" id="IPR026112">
    <property type="entry name" value="AMN"/>
</dbReference>
<evidence type="ECO:0000256" key="5">
    <source>
        <dbReference type="ARBA" id="ARBA00022692"/>
    </source>
</evidence>
<evidence type="ECO:0000256" key="6">
    <source>
        <dbReference type="ARBA" id="ARBA00022729"/>
    </source>
</evidence>
<keyword evidence="5 10" id="KW-0812">Transmembrane</keyword>
<dbReference type="PANTHER" id="PTHR14995:SF2">
    <property type="entry name" value="PROTEIN AMNIONLESS"/>
    <property type="match status" value="1"/>
</dbReference>
<dbReference type="GO" id="GO:0016324">
    <property type="term" value="C:apical plasma membrane"/>
    <property type="evidence" value="ECO:0007669"/>
    <property type="project" value="TreeGrafter"/>
</dbReference>
<keyword evidence="7" id="KW-0653">Protein transport</keyword>
<keyword evidence="9 10" id="KW-0472">Membrane</keyword>
<evidence type="ECO:0000256" key="8">
    <source>
        <dbReference type="ARBA" id="ARBA00022989"/>
    </source>
</evidence>
<dbReference type="EMBL" id="CAKXAJ010025974">
    <property type="protein sequence ID" value="CAH2248412.1"/>
    <property type="molecule type" value="Genomic_DNA"/>
</dbReference>
<feature type="signal peptide" evidence="11">
    <location>
        <begin position="1"/>
        <end position="18"/>
    </location>
</feature>
<keyword evidence="8 10" id="KW-1133">Transmembrane helix</keyword>
<dbReference type="GO" id="GO:0030139">
    <property type="term" value="C:endocytic vesicle"/>
    <property type="evidence" value="ECO:0007669"/>
    <property type="project" value="TreeGrafter"/>
</dbReference>
<sequence length="423" mass="47404">MYRKRVLILLCYITTTLSAKVTWLPNNSFNLPNNFDDDKLPCSNKTVVFPEVLTGNVLIESHISVSGFILPENGEILLAEGVVMGLGPSEDLSCTAGNVYYKEKNIAKWSQPNVWSSPRFNDATPDAERLPCFDDVVIFPPNSTFTLELPEIFQKVKAIEINGENISTTLKEYILGHPNPAQQYILNQSPYQYTHVAIRNNECNSRSGCPCQPYSLTTDCSPKFCEKPTCADPIQPIGHCCKICGGAIVINVDESFDIMKFQELVERIVNTYGEDNLIYHIGRLQKDRVQVVVLDKYGYDQTSAKVVSALSNNLEKSLRSDMLVSGIPLAKSGLGGKLFISMFFAVVMVMAGVYVYYYKLPQINIPNIMGRNQAHMFSRFNRRTESVVSLTRRDSTAPIGARFATAFRNPLYDSKRGRVLVEE</sequence>
<dbReference type="GO" id="GO:0006898">
    <property type="term" value="P:receptor-mediated endocytosis"/>
    <property type="evidence" value="ECO:0007669"/>
    <property type="project" value="TreeGrafter"/>
</dbReference>
<feature type="chain" id="PRO_5035768129" description="Protein amnionless" evidence="11">
    <location>
        <begin position="19"/>
        <end position="423"/>
    </location>
</feature>
<reference evidence="12" key="1">
    <citation type="submission" date="2022-03" db="EMBL/GenBank/DDBJ databases">
        <authorList>
            <person name="Lindestad O."/>
        </authorList>
    </citation>
    <scope>NUCLEOTIDE SEQUENCE</scope>
</reference>
<evidence type="ECO:0000256" key="1">
    <source>
        <dbReference type="ARBA" id="ARBA00004251"/>
    </source>
</evidence>
<comment type="caution">
    <text evidence="12">The sequence shown here is derived from an EMBL/GenBank/DDBJ whole genome shotgun (WGS) entry which is preliminary data.</text>
</comment>
<evidence type="ECO:0000313" key="13">
    <source>
        <dbReference type="Proteomes" id="UP000838756"/>
    </source>
</evidence>
<dbReference type="PANTHER" id="PTHR14995">
    <property type="entry name" value="AMNIONLESS"/>
    <property type="match status" value="1"/>
</dbReference>
<dbReference type="AlphaFoldDB" id="A0A8S4S8Y5"/>
<protein>
    <recommendedName>
        <fullName evidence="2">Protein amnionless</fullName>
    </recommendedName>
</protein>